<accession>A0A068QZQ8</accession>
<evidence type="ECO:0000313" key="2">
    <source>
        <dbReference type="Proteomes" id="UP000032735"/>
    </source>
</evidence>
<evidence type="ECO:0000313" key="1">
    <source>
        <dbReference type="EMBL" id="CDG20443.1"/>
    </source>
</evidence>
<reference evidence="1 2" key="1">
    <citation type="submission" date="2013-07" db="EMBL/GenBank/DDBJ databases">
        <authorList>
            <person name="Genoscope - CEA"/>
        </authorList>
    </citation>
    <scope>NUCLEOTIDE SEQUENCE [LARGE SCALE GENOMIC DNA]</scope>
    <source>
        <strain evidence="1 2">G6</strain>
    </source>
</reference>
<gene>
    <name evidence="1" type="ORF">XPG1_0788</name>
</gene>
<proteinExistence type="predicted"/>
<sequence length="21" mass="2602">MRSVWENQHLIAAMQHIFAYR</sequence>
<protein>
    <submittedName>
        <fullName evidence="1">Uncharacterized protein</fullName>
    </submittedName>
</protein>
<dbReference type="HOGENOM" id="CLU_3426832_0_0_6"/>
<dbReference type="KEGG" id="xpo:XPG1_0788"/>
<dbReference type="Proteomes" id="UP000032735">
    <property type="component" value="Chromosome"/>
</dbReference>
<keyword evidence="2" id="KW-1185">Reference proteome</keyword>
<dbReference type="AlphaFoldDB" id="A0A068QZQ8"/>
<name>A0A068QZQ8_9GAMM</name>
<organism evidence="1 2">
    <name type="scientific">Xenorhabdus poinarii G6</name>
    <dbReference type="NCBI Taxonomy" id="1354304"/>
    <lineage>
        <taxon>Bacteria</taxon>
        <taxon>Pseudomonadati</taxon>
        <taxon>Pseudomonadota</taxon>
        <taxon>Gammaproteobacteria</taxon>
        <taxon>Enterobacterales</taxon>
        <taxon>Morganellaceae</taxon>
        <taxon>Xenorhabdus</taxon>
    </lineage>
</organism>
<dbReference type="EMBL" id="FO704551">
    <property type="protein sequence ID" value="CDG20443.1"/>
    <property type="molecule type" value="Genomic_DNA"/>
</dbReference>